<evidence type="ECO:0000313" key="8">
    <source>
        <dbReference type="Proteomes" id="UP000018454"/>
    </source>
</evidence>
<gene>
    <name evidence="7" type="primary">yiaE</name>
    <name evidence="7" type="ORF">APO_1027</name>
</gene>
<comment type="caution">
    <text evidence="7">The sequence shown here is derived from an EMBL/GenBank/DDBJ whole genome shotgun (WGS) entry which is preliminary data.</text>
</comment>
<dbReference type="SUPFAM" id="SSF52283">
    <property type="entry name" value="Formate/glycerate dehydrogenase catalytic domain-like"/>
    <property type="match status" value="1"/>
</dbReference>
<evidence type="ECO:0000259" key="5">
    <source>
        <dbReference type="Pfam" id="PF00389"/>
    </source>
</evidence>
<keyword evidence="2 4" id="KW-0560">Oxidoreductase</keyword>
<evidence type="ECO:0000259" key="6">
    <source>
        <dbReference type="Pfam" id="PF02826"/>
    </source>
</evidence>
<dbReference type="PROSITE" id="PS00671">
    <property type="entry name" value="D_2_HYDROXYACID_DH_3"/>
    <property type="match status" value="1"/>
</dbReference>
<dbReference type="GO" id="GO:0051287">
    <property type="term" value="F:NAD binding"/>
    <property type="evidence" value="ECO:0007669"/>
    <property type="project" value="InterPro"/>
</dbReference>
<evidence type="ECO:0000256" key="3">
    <source>
        <dbReference type="ARBA" id="ARBA00023027"/>
    </source>
</evidence>
<dbReference type="PANTHER" id="PTHR10996:SF283">
    <property type="entry name" value="GLYOXYLATE_HYDROXYPYRUVATE REDUCTASE B"/>
    <property type="match status" value="1"/>
</dbReference>
<dbReference type="GO" id="GO:0016618">
    <property type="term" value="F:hydroxypyruvate reductase [NAD(P)H] activity"/>
    <property type="evidence" value="ECO:0007669"/>
    <property type="project" value="TreeGrafter"/>
</dbReference>
<dbReference type="Gene3D" id="3.40.50.720">
    <property type="entry name" value="NAD(P)-binding Rossmann-like Domain"/>
    <property type="match status" value="2"/>
</dbReference>
<dbReference type="InterPro" id="IPR050223">
    <property type="entry name" value="D-isomer_2-hydroxyacid_DH"/>
</dbReference>
<dbReference type="Proteomes" id="UP000018454">
    <property type="component" value="Unassembled WGS sequence"/>
</dbReference>
<feature type="domain" description="D-isomer specific 2-hydroxyacid dehydrogenase NAD-binding" evidence="6">
    <location>
        <begin position="116"/>
        <end position="293"/>
    </location>
</feature>
<dbReference type="SUPFAM" id="SSF51735">
    <property type="entry name" value="NAD(P)-binding Rossmann-fold domains"/>
    <property type="match status" value="1"/>
</dbReference>
<organism evidence="7 8">
    <name type="scientific">Acetobacter pomorum DM001</name>
    <dbReference type="NCBI Taxonomy" id="945681"/>
    <lineage>
        <taxon>Bacteria</taxon>
        <taxon>Pseudomonadati</taxon>
        <taxon>Pseudomonadota</taxon>
        <taxon>Alphaproteobacteria</taxon>
        <taxon>Acetobacterales</taxon>
        <taxon>Acetobacteraceae</taxon>
        <taxon>Acetobacter</taxon>
    </lineage>
</organism>
<dbReference type="PANTHER" id="PTHR10996">
    <property type="entry name" value="2-HYDROXYACID DEHYDROGENASE-RELATED"/>
    <property type="match status" value="1"/>
</dbReference>
<dbReference type="GO" id="GO:0030267">
    <property type="term" value="F:glyoxylate reductase (NADPH) activity"/>
    <property type="evidence" value="ECO:0007669"/>
    <property type="project" value="TreeGrafter"/>
</dbReference>
<comment type="similarity">
    <text evidence="1 4">Belongs to the D-isomer specific 2-hydroxyacid dehydrogenase family.</text>
</comment>
<dbReference type="CDD" id="cd05301">
    <property type="entry name" value="GDH"/>
    <property type="match status" value="1"/>
</dbReference>
<evidence type="ECO:0000256" key="2">
    <source>
        <dbReference type="ARBA" id="ARBA00023002"/>
    </source>
</evidence>
<accession>F1YSX2</accession>
<proteinExistence type="inferred from homology"/>
<dbReference type="InterPro" id="IPR029753">
    <property type="entry name" value="D-isomer_DH_CS"/>
</dbReference>
<reference evidence="7 8" key="1">
    <citation type="journal article" date="2011" name="Science">
        <title>Drosophila microbiome modulates host developmental and metabolic homeostasis via insulin signaling.</title>
        <authorList>
            <person name="Shin S.C."/>
            <person name="Kim S.H."/>
            <person name="You H."/>
            <person name="Kim B."/>
            <person name="Kim A.C."/>
            <person name="Lee K.A."/>
            <person name="Yoon J.H."/>
            <person name="Ryu J.H."/>
            <person name="Lee W.J."/>
        </authorList>
    </citation>
    <scope>NUCLEOTIDE SEQUENCE [LARGE SCALE GENOMIC DNA]</scope>
    <source>
        <strain evidence="7 8">DM001</strain>
    </source>
</reference>
<dbReference type="InterPro" id="IPR006140">
    <property type="entry name" value="D-isomer_DH_NAD-bd"/>
</dbReference>
<dbReference type="InterPro" id="IPR006139">
    <property type="entry name" value="D-isomer_2_OHA_DH_cat_dom"/>
</dbReference>
<evidence type="ECO:0000313" key="7">
    <source>
        <dbReference type="EMBL" id="EGE47996.1"/>
    </source>
</evidence>
<dbReference type="PROSITE" id="PS00065">
    <property type="entry name" value="D_2_HYDROXYACID_DH_1"/>
    <property type="match status" value="1"/>
</dbReference>
<dbReference type="EMBL" id="AEUP01000023">
    <property type="protein sequence ID" value="EGE47996.1"/>
    <property type="molecule type" value="Genomic_DNA"/>
</dbReference>
<dbReference type="FunFam" id="3.40.50.720:FF:000203">
    <property type="entry name" value="D-3-phosphoglycerate dehydrogenase (SerA)"/>
    <property type="match status" value="1"/>
</dbReference>
<dbReference type="Pfam" id="PF02826">
    <property type="entry name" value="2-Hacid_dh_C"/>
    <property type="match status" value="1"/>
</dbReference>
<dbReference type="InterPro" id="IPR036291">
    <property type="entry name" value="NAD(P)-bd_dom_sf"/>
</dbReference>
<dbReference type="Pfam" id="PF00389">
    <property type="entry name" value="2-Hacid_dh"/>
    <property type="match status" value="1"/>
</dbReference>
<evidence type="ECO:0000256" key="4">
    <source>
        <dbReference type="RuleBase" id="RU003719"/>
    </source>
</evidence>
<protein>
    <submittedName>
        <fullName evidence="7">Glycerate dehydrogenase</fullName>
    </submittedName>
</protein>
<evidence type="ECO:0000256" key="1">
    <source>
        <dbReference type="ARBA" id="ARBA00005854"/>
    </source>
</evidence>
<sequence>MPVSTEAPRLIRSIRLLDAAEDRIKTQFTAPPPPEKSLNTQALLELAKAFQPFAVVVTNNAPLKGKDVEALPECVKLVSTVSVGLDHLDLPALHARGIAVSNTPNVLTDCNADLSMMLILAACRRAAEYYTLMKKGWHHGMGMGGMLGHRVTGKRLGIVGMGRIGQAVAKRARGFDMTILYHNRSRLSAAEEAGATYFEKLEDMLPHCDVLTLHMPGSPSAPPLMNSQTFSLLPKGSVFVNAARGSLVDEDALIEALESGHLFGAGLDVYRQEPNPNPRLTALPNIFMTPHAGSATIETRTAMCMLALDNVEALAKGLPMPSPVTV</sequence>
<name>F1YSX2_9PROT</name>
<dbReference type="InterPro" id="IPR029752">
    <property type="entry name" value="D-isomer_DH_CS1"/>
</dbReference>
<feature type="domain" description="D-isomer specific 2-hydroxyacid dehydrogenase catalytic" evidence="5">
    <location>
        <begin position="45"/>
        <end position="324"/>
    </location>
</feature>
<dbReference type="AlphaFoldDB" id="F1YSX2"/>
<keyword evidence="3" id="KW-0520">NAD</keyword>
<dbReference type="GO" id="GO:0005829">
    <property type="term" value="C:cytosol"/>
    <property type="evidence" value="ECO:0007669"/>
    <property type="project" value="TreeGrafter"/>
</dbReference>